<reference evidence="2 3" key="1">
    <citation type="submission" date="2016-06" db="EMBL/GenBank/DDBJ databases">
        <title>The Draft Genome Sequence and Annotation of the Desert Woodrat Neotoma lepida.</title>
        <authorList>
            <person name="Campbell M."/>
            <person name="Oakeson K.F."/>
            <person name="Yandell M."/>
            <person name="Halpert J.R."/>
            <person name="Dearing D."/>
        </authorList>
    </citation>
    <scope>NUCLEOTIDE SEQUENCE [LARGE SCALE GENOMIC DNA]</scope>
    <source>
        <strain evidence="2">417</strain>
        <tissue evidence="2">Liver</tissue>
    </source>
</reference>
<protein>
    <submittedName>
        <fullName evidence="2">Uncharacterized protein</fullName>
    </submittedName>
</protein>
<feature type="non-terminal residue" evidence="2">
    <location>
        <position position="146"/>
    </location>
</feature>
<feature type="compositionally biased region" description="Basic residues" evidence="1">
    <location>
        <begin position="134"/>
        <end position="146"/>
    </location>
</feature>
<organism evidence="2 3">
    <name type="scientific">Neotoma lepida</name>
    <name type="common">Desert woodrat</name>
    <dbReference type="NCBI Taxonomy" id="56216"/>
    <lineage>
        <taxon>Eukaryota</taxon>
        <taxon>Metazoa</taxon>
        <taxon>Chordata</taxon>
        <taxon>Craniata</taxon>
        <taxon>Vertebrata</taxon>
        <taxon>Euteleostomi</taxon>
        <taxon>Mammalia</taxon>
        <taxon>Eutheria</taxon>
        <taxon>Euarchontoglires</taxon>
        <taxon>Glires</taxon>
        <taxon>Rodentia</taxon>
        <taxon>Myomorpha</taxon>
        <taxon>Muroidea</taxon>
        <taxon>Cricetidae</taxon>
        <taxon>Neotominae</taxon>
        <taxon>Neotoma</taxon>
    </lineage>
</organism>
<feature type="compositionally biased region" description="Basic and acidic residues" evidence="1">
    <location>
        <begin position="87"/>
        <end position="96"/>
    </location>
</feature>
<proteinExistence type="predicted"/>
<feature type="compositionally biased region" description="Polar residues" evidence="1">
    <location>
        <begin position="104"/>
        <end position="121"/>
    </location>
</feature>
<evidence type="ECO:0000313" key="2">
    <source>
        <dbReference type="EMBL" id="OBS58337.1"/>
    </source>
</evidence>
<comment type="caution">
    <text evidence="2">The sequence shown here is derived from an EMBL/GenBank/DDBJ whole genome shotgun (WGS) entry which is preliminary data.</text>
</comment>
<dbReference type="EMBL" id="LZPO01116607">
    <property type="protein sequence ID" value="OBS58337.1"/>
    <property type="molecule type" value="Genomic_DNA"/>
</dbReference>
<dbReference type="AlphaFoldDB" id="A0A1A6FYV8"/>
<accession>A0A1A6FYV8</accession>
<feature type="non-terminal residue" evidence="2">
    <location>
        <position position="1"/>
    </location>
</feature>
<evidence type="ECO:0000313" key="3">
    <source>
        <dbReference type="Proteomes" id="UP000092124"/>
    </source>
</evidence>
<keyword evidence="3" id="KW-1185">Reference proteome</keyword>
<dbReference type="Proteomes" id="UP000092124">
    <property type="component" value="Unassembled WGS sequence"/>
</dbReference>
<gene>
    <name evidence="2" type="ORF">A6R68_10571</name>
</gene>
<evidence type="ECO:0000256" key="1">
    <source>
        <dbReference type="SAM" id="MobiDB-lite"/>
    </source>
</evidence>
<sequence>IPGPRVRAYLDYLAFLQSARRGDWRCVPAVTPPSSQRPLGAGLHGNGLYTTATELLCFCSQVMANPRTHYHSFSKSRTHTQSSGGTKEAKNVEKRKLSQKRRTLVTQNIPSRLVSSQSEECGSQKPGPPGFGRGGKRIRVPPPKKT</sequence>
<name>A0A1A6FYV8_NEOLE</name>
<feature type="region of interest" description="Disordered" evidence="1">
    <location>
        <begin position="70"/>
        <end position="146"/>
    </location>
</feature>